<dbReference type="Proteomes" id="UP001470230">
    <property type="component" value="Unassembled WGS sequence"/>
</dbReference>
<sequence>MYVRNCIFETDKGGLNLDWFIYEGINTISSSMNNALAHYGVSGYCYAEPDRNAFGCKNYSCVIGT</sequence>
<accession>A0ABR2KZT8</accession>
<reference evidence="1 2" key="1">
    <citation type="submission" date="2024-04" db="EMBL/GenBank/DDBJ databases">
        <title>Tritrichomonas musculus Genome.</title>
        <authorList>
            <person name="Alves-Ferreira E."/>
            <person name="Grigg M."/>
            <person name="Lorenzi H."/>
            <person name="Galac M."/>
        </authorList>
    </citation>
    <scope>NUCLEOTIDE SEQUENCE [LARGE SCALE GENOMIC DNA]</scope>
    <source>
        <strain evidence="1 2">EAF2021</strain>
    </source>
</reference>
<comment type="caution">
    <text evidence="1">The sequence shown here is derived from an EMBL/GenBank/DDBJ whole genome shotgun (WGS) entry which is preliminary data.</text>
</comment>
<organism evidence="1 2">
    <name type="scientific">Tritrichomonas musculus</name>
    <dbReference type="NCBI Taxonomy" id="1915356"/>
    <lineage>
        <taxon>Eukaryota</taxon>
        <taxon>Metamonada</taxon>
        <taxon>Parabasalia</taxon>
        <taxon>Tritrichomonadida</taxon>
        <taxon>Tritrichomonadidae</taxon>
        <taxon>Tritrichomonas</taxon>
    </lineage>
</organism>
<gene>
    <name evidence="1" type="ORF">M9Y10_014548</name>
</gene>
<name>A0ABR2KZT8_9EUKA</name>
<evidence type="ECO:0000313" key="1">
    <source>
        <dbReference type="EMBL" id="KAK8896636.1"/>
    </source>
</evidence>
<keyword evidence="2" id="KW-1185">Reference proteome</keyword>
<dbReference type="EMBL" id="JAPFFF010000002">
    <property type="protein sequence ID" value="KAK8896636.1"/>
    <property type="molecule type" value="Genomic_DNA"/>
</dbReference>
<evidence type="ECO:0000313" key="2">
    <source>
        <dbReference type="Proteomes" id="UP001470230"/>
    </source>
</evidence>
<proteinExistence type="predicted"/>
<protein>
    <submittedName>
        <fullName evidence="1">Uncharacterized protein</fullName>
    </submittedName>
</protein>